<evidence type="ECO:0000313" key="2">
    <source>
        <dbReference type="Proteomes" id="UP000184611"/>
    </source>
</evidence>
<dbReference type="EMBL" id="FRYK01000003">
    <property type="protein sequence ID" value="SHO73426.1"/>
    <property type="molecule type" value="Genomic_DNA"/>
</dbReference>
<protein>
    <submittedName>
        <fullName evidence="1">Uncharacterized protein</fullName>
    </submittedName>
</protein>
<dbReference type="AlphaFoldDB" id="A0A1M7ZX32"/>
<reference evidence="2" key="1">
    <citation type="submission" date="2016-12" db="EMBL/GenBank/DDBJ databases">
        <authorList>
            <person name="Varghese N."/>
            <person name="Submissions S."/>
        </authorList>
    </citation>
    <scope>NUCLEOTIDE SEQUENCE [LARGE SCALE GENOMIC DNA]</scope>
    <source>
        <strain evidence="2">DSM 18830</strain>
    </source>
</reference>
<sequence length="36" mass="4423">MAKVIKSKIFKRKKEENHNFNLYQAYNLNPVKLMHF</sequence>
<organism evidence="1 2">
    <name type="scientific">Flavobacterium cucumis</name>
    <dbReference type="NCBI Taxonomy" id="416016"/>
    <lineage>
        <taxon>Bacteria</taxon>
        <taxon>Pseudomonadati</taxon>
        <taxon>Bacteroidota</taxon>
        <taxon>Flavobacteriia</taxon>
        <taxon>Flavobacteriales</taxon>
        <taxon>Flavobacteriaceae</taxon>
        <taxon>Flavobacterium</taxon>
    </lineage>
</organism>
<accession>A0A1M7ZX32</accession>
<proteinExistence type="predicted"/>
<name>A0A1M7ZX32_9FLAO</name>
<dbReference type="Proteomes" id="UP000184611">
    <property type="component" value="Unassembled WGS sequence"/>
</dbReference>
<keyword evidence="2" id="KW-1185">Reference proteome</keyword>
<gene>
    <name evidence="1" type="ORF">SAMN05443547_1787</name>
</gene>
<evidence type="ECO:0000313" key="1">
    <source>
        <dbReference type="EMBL" id="SHO73426.1"/>
    </source>
</evidence>